<sequence length="425" mass="48404">MRRLLSLRKCRLFWCIHVLLTTWLGGCQLGGQNITPELPLYEKVQTKNLGTLPSHQATPEPAAIQKGDNTLITPQAKTERENVPVTPRAETEFDLLERLRQKFSLLQSKNTVIQQEIDWYISHPDYLNRVFVRAERYLFYITAELERRQMPSDLALLPIIESAYDPFAYSHGRAAGLWQIIPGTANQLGLKQNWWYDARRDVVDSTRGALDYLQHLHELFQGDWLLAIAGYNAGEGSVARAIRRTGTTNGPTDFWSIRPHLPSETRKYVPRLLAIQRLVANPEKYGVTLPSIQNEEHFEIIETGGQIDVAMAADLANITTDQLYLLNPGINRWATDPSGPHRLLIPKQNARFFLSSLRRLGERDQVEWTRHKVTTGETLSGIALRYQTTTDVVKEVNSLKNNLIRVNEHLMIPHAVKAPSAYTQS</sequence>
<gene>
    <name evidence="2" type="ORF">METZ01_LOCUS146969</name>
</gene>
<dbReference type="PANTHER" id="PTHR37423">
    <property type="entry name" value="SOLUBLE LYTIC MUREIN TRANSGLYCOSYLASE-RELATED"/>
    <property type="match status" value="1"/>
</dbReference>
<dbReference type="CDD" id="cd00118">
    <property type="entry name" value="LysM"/>
    <property type="match status" value="1"/>
</dbReference>
<dbReference type="PROSITE" id="PS51257">
    <property type="entry name" value="PROKAR_LIPOPROTEIN"/>
    <property type="match status" value="1"/>
</dbReference>
<dbReference type="InterPro" id="IPR008258">
    <property type="entry name" value="Transglycosylase_SLT_dom_1"/>
</dbReference>
<reference evidence="2" key="1">
    <citation type="submission" date="2018-05" db="EMBL/GenBank/DDBJ databases">
        <authorList>
            <person name="Lanie J.A."/>
            <person name="Ng W.-L."/>
            <person name="Kazmierczak K.M."/>
            <person name="Andrzejewski T.M."/>
            <person name="Davidsen T.M."/>
            <person name="Wayne K.J."/>
            <person name="Tettelin H."/>
            <person name="Glass J.I."/>
            <person name="Rusch D."/>
            <person name="Podicherti R."/>
            <person name="Tsui H.-C.T."/>
            <person name="Winkler M.E."/>
        </authorList>
    </citation>
    <scope>NUCLEOTIDE SEQUENCE</scope>
</reference>
<dbReference type="InterPro" id="IPR000189">
    <property type="entry name" value="Transglyc_AS"/>
</dbReference>
<dbReference type="PANTHER" id="PTHR37423:SF2">
    <property type="entry name" value="MEMBRANE-BOUND LYTIC MUREIN TRANSGLYCOSYLASE C"/>
    <property type="match status" value="1"/>
</dbReference>
<dbReference type="GO" id="GO:0000270">
    <property type="term" value="P:peptidoglycan metabolic process"/>
    <property type="evidence" value="ECO:0007669"/>
    <property type="project" value="InterPro"/>
</dbReference>
<name>A0A381ZXS5_9ZZZZ</name>
<feature type="domain" description="LysM" evidence="1">
    <location>
        <begin position="369"/>
        <end position="412"/>
    </location>
</feature>
<dbReference type="GO" id="GO:0008933">
    <property type="term" value="F:peptidoglycan lytic transglycosylase activity"/>
    <property type="evidence" value="ECO:0007669"/>
    <property type="project" value="InterPro"/>
</dbReference>
<dbReference type="Pfam" id="PF01464">
    <property type="entry name" value="SLT"/>
    <property type="match status" value="1"/>
</dbReference>
<dbReference type="SUPFAM" id="SSF53955">
    <property type="entry name" value="Lysozyme-like"/>
    <property type="match status" value="1"/>
</dbReference>
<dbReference type="InterPro" id="IPR023346">
    <property type="entry name" value="Lysozyme-like_dom_sf"/>
</dbReference>
<feature type="non-terminal residue" evidence="2">
    <location>
        <position position="425"/>
    </location>
</feature>
<evidence type="ECO:0000259" key="1">
    <source>
        <dbReference type="PROSITE" id="PS51782"/>
    </source>
</evidence>
<dbReference type="Gene3D" id="1.10.530.10">
    <property type="match status" value="1"/>
</dbReference>
<accession>A0A381ZXS5</accession>
<dbReference type="Pfam" id="PF01476">
    <property type="entry name" value="LysM"/>
    <property type="match status" value="1"/>
</dbReference>
<dbReference type="CDD" id="cd16894">
    <property type="entry name" value="MltD-like"/>
    <property type="match status" value="1"/>
</dbReference>
<proteinExistence type="predicted"/>
<dbReference type="AlphaFoldDB" id="A0A381ZXS5"/>
<dbReference type="GO" id="GO:0016020">
    <property type="term" value="C:membrane"/>
    <property type="evidence" value="ECO:0007669"/>
    <property type="project" value="InterPro"/>
</dbReference>
<organism evidence="2">
    <name type="scientific">marine metagenome</name>
    <dbReference type="NCBI Taxonomy" id="408172"/>
    <lineage>
        <taxon>unclassified sequences</taxon>
        <taxon>metagenomes</taxon>
        <taxon>ecological metagenomes</taxon>
    </lineage>
</organism>
<dbReference type="InterPro" id="IPR036779">
    <property type="entry name" value="LysM_dom_sf"/>
</dbReference>
<dbReference type="SMART" id="SM00257">
    <property type="entry name" value="LysM"/>
    <property type="match status" value="1"/>
</dbReference>
<dbReference type="EMBL" id="UINC01023112">
    <property type="protein sequence ID" value="SVA94115.1"/>
    <property type="molecule type" value="Genomic_DNA"/>
</dbReference>
<dbReference type="InterPro" id="IPR018392">
    <property type="entry name" value="LysM"/>
</dbReference>
<protein>
    <recommendedName>
        <fullName evidence="1">LysM domain-containing protein</fullName>
    </recommendedName>
</protein>
<dbReference type="PROSITE" id="PS51782">
    <property type="entry name" value="LYSM"/>
    <property type="match status" value="1"/>
</dbReference>
<dbReference type="SUPFAM" id="SSF54106">
    <property type="entry name" value="LysM domain"/>
    <property type="match status" value="1"/>
</dbReference>
<evidence type="ECO:0000313" key="2">
    <source>
        <dbReference type="EMBL" id="SVA94115.1"/>
    </source>
</evidence>
<dbReference type="PROSITE" id="PS00922">
    <property type="entry name" value="TRANSGLYCOSYLASE"/>
    <property type="match status" value="1"/>
</dbReference>
<dbReference type="Gene3D" id="3.10.350.10">
    <property type="entry name" value="LysM domain"/>
    <property type="match status" value="1"/>
</dbReference>